<dbReference type="EMBL" id="AJWJ01000026">
    <property type="protein sequence ID" value="KAF2077559.1"/>
    <property type="molecule type" value="Genomic_DNA"/>
</dbReference>
<feature type="domain" description="CCDC22 N-terminal" evidence="5">
    <location>
        <begin position="7"/>
        <end position="97"/>
    </location>
</feature>
<accession>A0A8J4Q3Q5</accession>
<dbReference type="InterPro" id="IPR048349">
    <property type="entry name" value="CCDC22_N"/>
</dbReference>
<reference evidence="6" key="1">
    <citation type="submission" date="2020-01" db="EMBL/GenBank/DDBJ databases">
        <title>Development of genomics and gene disruption for Polysphondylium violaceum indicates a role for the polyketide synthase stlB in stalk morphogenesis.</title>
        <authorList>
            <person name="Narita B."/>
            <person name="Kawabe Y."/>
            <person name="Kin K."/>
            <person name="Saito T."/>
            <person name="Gibbs R."/>
            <person name="Kuspa A."/>
            <person name="Muzny D."/>
            <person name="Queller D."/>
            <person name="Richards S."/>
            <person name="Strassman J."/>
            <person name="Sucgang R."/>
            <person name="Worley K."/>
            <person name="Schaap P."/>
        </authorList>
    </citation>
    <scope>NUCLEOTIDE SEQUENCE</scope>
    <source>
        <strain evidence="6">QSvi11</strain>
    </source>
</reference>
<comment type="similarity">
    <text evidence="1">Belongs to the CCDC22 family.</text>
</comment>
<dbReference type="PANTHER" id="PTHR15668:SF4">
    <property type="entry name" value="COILED-COIL DOMAIN-CONTAINING PROTEIN 22"/>
    <property type="match status" value="1"/>
</dbReference>
<protein>
    <recommendedName>
        <fullName evidence="8">Coiled-coil domain-containing protein 22 homolog</fullName>
    </recommendedName>
</protein>
<feature type="region of interest" description="Disordered" evidence="3">
    <location>
        <begin position="278"/>
        <end position="320"/>
    </location>
</feature>
<feature type="coiled-coil region" evidence="2">
    <location>
        <begin position="382"/>
        <end position="472"/>
    </location>
</feature>
<dbReference type="PANTHER" id="PTHR15668">
    <property type="entry name" value="JM1 PROTEIN"/>
    <property type="match status" value="1"/>
</dbReference>
<dbReference type="Proteomes" id="UP000695562">
    <property type="component" value="Unassembled WGS sequence"/>
</dbReference>
<evidence type="ECO:0000256" key="3">
    <source>
        <dbReference type="SAM" id="MobiDB-lite"/>
    </source>
</evidence>
<dbReference type="Pfam" id="PF21674">
    <property type="entry name" value="CCDC22_N"/>
    <property type="match status" value="1"/>
</dbReference>
<dbReference type="OrthoDB" id="10266736at2759"/>
<dbReference type="Pfam" id="PF05667">
    <property type="entry name" value="CCDC22_CC"/>
    <property type="match status" value="1"/>
</dbReference>
<evidence type="ECO:0000256" key="2">
    <source>
        <dbReference type="SAM" id="Coils"/>
    </source>
</evidence>
<feature type="domain" description="CCDC22 coiled-coil" evidence="4">
    <location>
        <begin position="117"/>
        <end position="584"/>
    </location>
</feature>
<feature type="compositionally biased region" description="Low complexity" evidence="3">
    <location>
        <begin position="298"/>
        <end position="308"/>
    </location>
</feature>
<dbReference type="GO" id="GO:0097602">
    <property type="term" value="F:cullin family protein binding"/>
    <property type="evidence" value="ECO:0007669"/>
    <property type="project" value="TreeGrafter"/>
</dbReference>
<name>A0A8J4Q3Q5_9MYCE</name>
<proteinExistence type="inferred from homology"/>
<organism evidence="6 7">
    <name type="scientific">Polysphondylium violaceum</name>
    <dbReference type="NCBI Taxonomy" id="133409"/>
    <lineage>
        <taxon>Eukaryota</taxon>
        <taxon>Amoebozoa</taxon>
        <taxon>Evosea</taxon>
        <taxon>Eumycetozoa</taxon>
        <taxon>Dictyostelia</taxon>
        <taxon>Dictyosteliales</taxon>
        <taxon>Dictyosteliaceae</taxon>
        <taxon>Polysphondylium</taxon>
    </lineage>
</organism>
<evidence type="ECO:0000259" key="5">
    <source>
        <dbReference type="Pfam" id="PF21674"/>
    </source>
</evidence>
<comment type="caution">
    <text evidence="6">The sequence shown here is derived from an EMBL/GenBank/DDBJ whole genome shotgun (WGS) entry which is preliminary data.</text>
</comment>
<evidence type="ECO:0008006" key="8">
    <source>
        <dbReference type="Google" id="ProtNLM"/>
    </source>
</evidence>
<evidence type="ECO:0000313" key="7">
    <source>
        <dbReference type="Proteomes" id="UP000695562"/>
    </source>
</evidence>
<dbReference type="GO" id="GO:2000060">
    <property type="term" value="P:positive regulation of ubiquitin-dependent protein catabolic process"/>
    <property type="evidence" value="ECO:0007669"/>
    <property type="project" value="TreeGrafter"/>
</dbReference>
<sequence>MHIHLSEIEDNTTIKDLDTDLLYKCILAYLKVINENKVTNLTSTLPKNMSSRVNSWSLIANLIKDLGYRADLSFHNLLYPNINDTRRILIFLGQNLPKKEIDQTGSGGASTVKIEDQICLYLQGCIKESWMPYFCPFSKRVPGNYSTARLFTTQEVKIPFRGRQLKVTPGLEEYFTHFLPPITNQPNRFDDLAPSVFEYNLSIYAEAQERDLEWKRKGSASGLNPIEYKKQKLKNVLNKMNDSIRTSMMESGGMSEGSRGGRLESLSELISDFRGYSEDSEGQFSRKKDFTNELSNQSTVAVPAAAESTETEEERQAKRQAEIDRLQEQLNQLSQKISSFARDMENFAQQMRQQEALGNEQDQQREGLEKAYKIKKKTFSLLDDAEGNTKELQALCNQTSANILEMSGEWEKVRKPIIEKYRSLKDRANNEADEAKSKLDRIKEMRALIRKLVEEVQQKEELFQQLQQAYKEAPKDANRSIYTLRILETVKNIKKQKVDIDKVLLDTKNLQKDINSITDTAVRTFDLVKDLLYNDAKKDPIAKQAIKSFAVIDEKFQKLFKVIDETGSFQNNVLTLESKIDYITVKTNTLNSDRIVNDLKNVKTENQNLIKTIKSKMQQE</sequence>
<keyword evidence="2" id="KW-0175">Coiled coil</keyword>
<dbReference type="InterPro" id="IPR048348">
    <property type="entry name" value="CCDC22_CC"/>
</dbReference>
<dbReference type="AlphaFoldDB" id="A0A8J4Q3Q5"/>
<evidence type="ECO:0000313" key="6">
    <source>
        <dbReference type="EMBL" id="KAF2077559.1"/>
    </source>
</evidence>
<keyword evidence="7" id="KW-1185">Reference proteome</keyword>
<evidence type="ECO:0000256" key="1">
    <source>
        <dbReference type="ARBA" id="ARBA00006438"/>
    </source>
</evidence>
<gene>
    <name evidence="6" type="ORF">CYY_001177</name>
</gene>
<evidence type="ECO:0000259" key="4">
    <source>
        <dbReference type="Pfam" id="PF05667"/>
    </source>
</evidence>
<dbReference type="InterPro" id="IPR008530">
    <property type="entry name" value="CCDC22"/>
</dbReference>